<evidence type="ECO:0000313" key="8">
    <source>
        <dbReference type="EMBL" id="MFC7189390.1"/>
    </source>
</evidence>
<dbReference type="InterPro" id="IPR050314">
    <property type="entry name" value="Glycosyl_Hydrlase_18"/>
</dbReference>
<keyword evidence="2 8" id="KW-0378">Hydrolase</keyword>
<feature type="region of interest" description="Disordered" evidence="5">
    <location>
        <begin position="79"/>
        <end position="116"/>
    </location>
</feature>
<dbReference type="SUPFAM" id="SSF51055">
    <property type="entry name" value="Carbohydrate binding domain"/>
    <property type="match status" value="1"/>
</dbReference>
<evidence type="ECO:0000256" key="3">
    <source>
        <dbReference type="ARBA" id="ARBA00023024"/>
    </source>
</evidence>
<dbReference type="InterPro" id="IPR001579">
    <property type="entry name" value="Glyco_hydro_18_chit_AS"/>
</dbReference>
<feature type="domain" description="GH18" evidence="7">
    <location>
        <begin position="184"/>
        <end position="318"/>
    </location>
</feature>
<evidence type="ECO:0000256" key="1">
    <source>
        <dbReference type="ARBA" id="ARBA00009121"/>
    </source>
</evidence>
<dbReference type="InterPro" id="IPR022409">
    <property type="entry name" value="PKD/Chitinase_dom"/>
</dbReference>
<dbReference type="InterPro" id="IPR013783">
    <property type="entry name" value="Ig-like_fold"/>
</dbReference>
<dbReference type="GO" id="GO:0006032">
    <property type="term" value="P:chitin catabolic process"/>
    <property type="evidence" value="ECO:0007669"/>
    <property type="project" value="UniProtKB-KW"/>
</dbReference>
<dbReference type="SUPFAM" id="SSF49299">
    <property type="entry name" value="PKD domain"/>
    <property type="match status" value="1"/>
</dbReference>
<name>A0ABD5YSG3_9EURY</name>
<comment type="caution">
    <text evidence="8">The sequence shown here is derived from an EMBL/GenBank/DDBJ whole genome shotgun (WGS) entry which is preliminary data.</text>
</comment>
<feature type="domain" description="PKD" evidence="6">
    <location>
        <begin position="90"/>
        <end position="180"/>
    </location>
</feature>
<keyword evidence="3" id="KW-0624">Polysaccharide degradation</keyword>
<evidence type="ECO:0000256" key="4">
    <source>
        <dbReference type="ARBA" id="ARBA00023295"/>
    </source>
</evidence>
<dbReference type="RefSeq" id="WP_390204887.1">
    <property type="nucleotide sequence ID" value="NZ_JBHTAX010000001.1"/>
</dbReference>
<keyword evidence="9" id="KW-1185">Reference proteome</keyword>
<dbReference type="SMART" id="SM00495">
    <property type="entry name" value="ChtBD3"/>
    <property type="match status" value="1"/>
</dbReference>
<dbReference type="PROSITE" id="PS51910">
    <property type="entry name" value="GH18_2"/>
    <property type="match status" value="1"/>
</dbReference>
<evidence type="ECO:0000313" key="9">
    <source>
        <dbReference type="Proteomes" id="UP001596417"/>
    </source>
</evidence>
<dbReference type="InterPro" id="IPR001223">
    <property type="entry name" value="Glyco_hydro18_cat"/>
</dbReference>
<evidence type="ECO:0000259" key="6">
    <source>
        <dbReference type="PROSITE" id="PS50093"/>
    </source>
</evidence>
<evidence type="ECO:0000256" key="5">
    <source>
        <dbReference type="SAM" id="MobiDB-lite"/>
    </source>
</evidence>
<evidence type="ECO:0000256" key="2">
    <source>
        <dbReference type="ARBA" id="ARBA00022801"/>
    </source>
</evidence>
<dbReference type="AlphaFoldDB" id="A0ABD5YSG3"/>
<keyword evidence="3" id="KW-0119">Carbohydrate metabolism</keyword>
<dbReference type="PROSITE" id="PS01095">
    <property type="entry name" value="GH18_1"/>
    <property type="match status" value="1"/>
</dbReference>
<feature type="compositionally biased region" description="Polar residues" evidence="5">
    <location>
        <begin position="90"/>
        <end position="109"/>
    </location>
</feature>
<proteinExistence type="inferred from homology"/>
<dbReference type="SUPFAM" id="SSF51445">
    <property type="entry name" value="(Trans)glycosidases"/>
    <property type="match status" value="1"/>
</dbReference>
<protein>
    <submittedName>
        <fullName evidence="8">Glycosyl hydrolase family 18 protein</fullName>
    </submittedName>
</protein>
<keyword evidence="3" id="KW-0146">Chitin degradation</keyword>
<reference evidence="8 9" key="1">
    <citation type="journal article" date="2019" name="Int. J. Syst. Evol. Microbiol.">
        <title>The Global Catalogue of Microorganisms (GCM) 10K type strain sequencing project: providing services to taxonomists for standard genome sequencing and annotation.</title>
        <authorList>
            <consortium name="The Broad Institute Genomics Platform"/>
            <consortium name="The Broad Institute Genome Sequencing Center for Infectious Disease"/>
            <person name="Wu L."/>
            <person name="Ma J."/>
        </authorList>
    </citation>
    <scope>NUCLEOTIDE SEQUENCE [LARGE SCALE GENOMIC DNA]</scope>
    <source>
        <strain evidence="8 9">RDMS1</strain>
    </source>
</reference>
<dbReference type="Gene3D" id="3.20.20.80">
    <property type="entry name" value="Glycosidases"/>
    <property type="match status" value="1"/>
</dbReference>
<dbReference type="EMBL" id="JBHTAX010000001">
    <property type="protein sequence ID" value="MFC7189390.1"/>
    <property type="molecule type" value="Genomic_DNA"/>
</dbReference>
<dbReference type="InterPro" id="IPR035986">
    <property type="entry name" value="PKD_dom_sf"/>
</dbReference>
<dbReference type="Proteomes" id="UP001596417">
    <property type="component" value="Unassembled WGS sequence"/>
</dbReference>
<evidence type="ECO:0000259" key="7">
    <source>
        <dbReference type="PROSITE" id="PS51910"/>
    </source>
</evidence>
<dbReference type="InterPro" id="IPR017853">
    <property type="entry name" value="GH"/>
</dbReference>
<organism evidence="8 9">
    <name type="scientific">Halocatena marina</name>
    <dbReference type="NCBI Taxonomy" id="2934937"/>
    <lineage>
        <taxon>Archaea</taxon>
        <taxon>Methanobacteriati</taxon>
        <taxon>Methanobacteriota</taxon>
        <taxon>Stenosarchaea group</taxon>
        <taxon>Halobacteria</taxon>
        <taxon>Halobacteriales</taxon>
        <taxon>Natronomonadaceae</taxon>
        <taxon>Halocatena</taxon>
    </lineage>
</organism>
<dbReference type="PANTHER" id="PTHR11177:SF317">
    <property type="entry name" value="CHITINASE 12-RELATED"/>
    <property type="match status" value="1"/>
</dbReference>
<dbReference type="Pfam" id="PF18911">
    <property type="entry name" value="PKD_4"/>
    <property type="match status" value="1"/>
</dbReference>
<gene>
    <name evidence="8" type="ORF">ACFQL7_05705</name>
</gene>
<dbReference type="CDD" id="cd00146">
    <property type="entry name" value="PKD"/>
    <property type="match status" value="1"/>
</dbReference>
<dbReference type="Gene3D" id="2.60.40.10">
    <property type="entry name" value="Immunoglobulins"/>
    <property type="match status" value="1"/>
</dbReference>
<dbReference type="InterPro" id="IPR003610">
    <property type="entry name" value="CBM5/12"/>
</dbReference>
<dbReference type="GO" id="GO:0016798">
    <property type="term" value="F:hydrolase activity, acting on glycosyl bonds"/>
    <property type="evidence" value="ECO:0007669"/>
    <property type="project" value="UniProtKB-KW"/>
</dbReference>
<dbReference type="Pfam" id="PF02839">
    <property type="entry name" value="CBM_5_12"/>
    <property type="match status" value="1"/>
</dbReference>
<dbReference type="Pfam" id="PF00704">
    <property type="entry name" value="Glyco_hydro_18"/>
    <property type="match status" value="1"/>
</dbReference>
<dbReference type="SMART" id="SM00089">
    <property type="entry name" value="PKD"/>
    <property type="match status" value="1"/>
</dbReference>
<dbReference type="InterPro" id="IPR036573">
    <property type="entry name" value="CBM_sf_5/12"/>
</dbReference>
<accession>A0ABD5YSG3</accession>
<dbReference type="InterPro" id="IPR000601">
    <property type="entry name" value="PKD_dom"/>
</dbReference>
<dbReference type="Gene3D" id="2.10.10.20">
    <property type="entry name" value="Carbohydrate-binding module superfamily 5/12"/>
    <property type="match status" value="1"/>
</dbReference>
<comment type="similarity">
    <text evidence="1">Belongs to the glycosyl hydrolase 18 family. Chitinase class II subfamily.</text>
</comment>
<dbReference type="PROSITE" id="PS50093">
    <property type="entry name" value="PKD"/>
    <property type="match status" value="1"/>
</dbReference>
<dbReference type="PANTHER" id="PTHR11177">
    <property type="entry name" value="CHITINASE"/>
    <property type="match status" value="1"/>
</dbReference>
<sequence length="318" mass="33887">MKLTRRSILRKASTLPALTLGTSGFAAAADCSGITQWQSDVAYTEGEQVVYNDALWEAQWWTQANEPDTSDSVWVKIGDCGSGGGDNEAPTASFTTSPASPAPEQQVSFDASGSSDADGLVNSYEWDFTSDGTTDTTGQTATHTYTTAGDYLVTLTVTDDAGATASNSATVSVQTDGGGGTTSNRVVGYWMQWAQYARDYVPADIPTDKVTHLQYAFMKPESDGSISGLGDTYAQRFLFPQSYHDVTSFGDIASNTDVTCLISIGGWNDSGNFSDAANTQSSRKTFADECVRIIREAGVDGVDIDWEYPGEVANQAIQ</sequence>
<dbReference type="CDD" id="cd12215">
    <property type="entry name" value="ChiC_BD"/>
    <property type="match status" value="1"/>
</dbReference>
<keyword evidence="4" id="KW-0326">Glycosidase</keyword>